<dbReference type="SMART" id="SM00903">
    <property type="entry name" value="Flavin_Reduct"/>
    <property type="match status" value="1"/>
</dbReference>
<dbReference type="InterPro" id="IPR012349">
    <property type="entry name" value="Split_barrel_FMN-bd"/>
</dbReference>
<organism evidence="6 7">
    <name type="scientific">Sugiyamaella lignohabitans</name>
    <dbReference type="NCBI Taxonomy" id="796027"/>
    <lineage>
        <taxon>Eukaryota</taxon>
        <taxon>Fungi</taxon>
        <taxon>Dikarya</taxon>
        <taxon>Ascomycota</taxon>
        <taxon>Saccharomycotina</taxon>
        <taxon>Dipodascomycetes</taxon>
        <taxon>Dipodascales</taxon>
        <taxon>Trichomonascaceae</taxon>
        <taxon>Sugiyamaella</taxon>
    </lineage>
</organism>
<keyword evidence="2" id="KW-0285">Flavoprotein</keyword>
<dbReference type="AlphaFoldDB" id="A0A167DG82"/>
<gene>
    <name evidence="6" type="ORF">AWJ20_1159</name>
</gene>
<dbReference type="InterPro" id="IPR002563">
    <property type="entry name" value="Flavin_Rdtase-like_dom"/>
</dbReference>
<dbReference type="PANTHER" id="PTHR43567:SF1">
    <property type="entry name" value="FLAVOREDOXIN"/>
    <property type="match status" value="1"/>
</dbReference>
<feature type="domain" description="Flavin reductase like" evidence="5">
    <location>
        <begin position="14"/>
        <end position="167"/>
    </location>
</feature>
<evidence type="ECO:0000256" key="2">
    <source>
        <dbReference type="ARBA" id="ARBA00022630"/>
    </source>
</evidence>
<accession>A0A167DG82</accession>
<dbReference type="SUPFAM" id="SSF50475">
    <property type="entry name" value="FMN-binding split barrel"/>
    <property type="match status" value="1"/>
</dbReference>
<feature type="compositionally biased region" description="Acidic residues" evidence="4">
    <location>
        <begin position="187"/>
        <end position="211"/>
    </location>
</feature>
<proteinExistence type="inferred from homology"/>
<dbReference type="InterPro" id="IPR052174">
    <property type="entry name" value="Flavoredoxin"/>
</dbReference>
<comment type="similarity">
    <text evidence="3">Belongs to the flavoredoxin family.</text>
</comment>
<dbReference type="GO" id="GO:0010181">
    <property type="term" value="F:FMN binding"/>
    <property type="evidence" value="ECO:0007669"/>
    <property type="project" value="InterPro"/>
</dbReference>
<reference evidence="6 7" key="1">
    <citation type="submission" date="2016-02" db="EMBL/GenBank/DDBJ databases">
        <title>Complete genome sequence and transcriptome regulation of the pentose utilising yeast Sugiyamaella lignohabitans.</title>
        <authorList>
            <person name="Bellasio M."/>
            <person name="Peymann A."/>
            <person name="Valli M."/>
            <person name="Sipitzky M."/>
            <person name="Graf A."/>
            <person name="Sauer M."/>
            <person name="Marx H."/>
            <person name="Mattanovich D."/>
        </authorList>
    </citation>
    <scope>NUCLEOTIDE SEQUENCE [LARGE SCALE GENOMIC DNA]</scope>
    <source>
        <strain evidence="6 7">CBS 10342</strain>
    </source>
</reference>
<dbReference type="Gene3D" id="2.30.110.10">
    <property type="entry name" value="Electron Transport, Fmn-binding Protein, Chain A"/>
    <property type="match status" value="1"/>
</dbReference>
<keyword evidence="7" id="KW-1185">Reference proteome</keyword>
<evidence type="ECO:0000259" key="5">
    <source>
        <dbReference type="SMART" id="SM00903"/>
    </source>
</evidence>
<dbReference type="KEGG" id="slb:AWJ20_1159"/>
<evidence type="ECO:0000313" key="7">
    <source>
        <dbReference type="Proteomes" id="UP000189580"/>
    </source>
</evidence>
<dbReference type="PANTHER" id="PTHR43567">
    <property type="entry name" value="FLAVOREDOXIN-RELATED-RELATED"/>
    <property type="match status" value="1"/>
</dbReference>
<evidence type="ECO:0000256" key="3">
    <source>
        <dbReference type="ARBA" id="ARBA00038054"/>
    </source>
</evidence>
<comment type="cofactor">
    <cofactor evidence="1">
        <name>FMN</name>
        <dbReference type="ChEBI" id="CHEBI:58210"/>
    </cofactor>
</comment>
<name>A0A167DG82_9ASCO</name>
<dbReference type="Pfam" id="PF01613">
    <property type="entry name" value="Flavin_Reduct"/>
    <property type="match status" value="1"/>
</dbReference>
<dbReference type="RefSeq" id="XP_018735358.1">
    <property type="nucleotide sequence ID" value="XM_018878011.1"/>
</dbReference>
<evidence type="ECO:0000313" key="6">
    <source>
        <dbReference type="EMBL" id="ANB12881.1"/>
    </source>
</evidence>
<evidence type="ECO:0000256" key="1">
    <source>
        <dbReference type="ARBA" id="ARBA00001917"/>
    </source>
</evidence>
<sequence>MVLHSFPLKKVCQLIEPGPIVLVTTRARDESINVMTMGFHMMLQHHHPTLIACSLGPWDYSFNTLKKTKECVIAVPTVDMAETVVDIGNCSGDEVNKFREYNLTAVQGSKVKAPLIGECLANLECVVENTSLVSKYDLFVLRVVRAWIDKDRQEQRTIHHLGQGKFIVAGDRIDLQNRMVKWRGLISDDDDDEEPSSDGEEDLDEEGEYED</sequence>
<evidence type="ECO:0000256" key="4">
    <source>
        <dbReference type="SAM" id="MobiDB-lite"/>
    </source>
</evidence>
<dbReference type="GeneID" id="30032930"/>
<feature type="region of interest" description="Disordered" evidence="4">
    <location>
        <begin position="186"/>
        <end position="211"/>
    </location>
</feature>
<protein>
    <recommendedName>
        <fullName evidence="5">Flavin reductase like domain-containing protein</fullName>
    </recommendedName>
</protein>
<dbReference type="OrthoDB" id="2145000at2759"/>
<dbReference type="EMBL" id="CP014501">
    <property type="protein sequence ID" value="ANB12881.1"/>
    <property type="molecule type" value="Genomic_DNA"/>
</dbReference>
<dbReference type="Proteomes" id="UP000189580">
    <property type="component" value="Chromosome a"/>
</dbReference>